<evidence type="ECO:0000313" key="6">
    <source>
        <dbReference type="Proteomes" id="UP000245119"/>
    </source>
</evidence>
<dbReference type="PANTHER" id="PTHR12652">
    <property type="entry name" value="PEROXISOMAL BIOGENESIS FACTOR 11"/>
    <property type="match status" value="1"/>
</dbReference>
<name>A0A2T7PV81_POMCA</name>
<dbReference type="EMBL" id="PZQS01000002">
    <property type="protein sequence ID" value="PVD37329.1"/>
    <property type="molecule type" value="Genomic_DNA"/>
</dbReference>
<dbReference type="Pfam" id="PF05648">
    <property type="entry name" value="PEX11"/>
    <property type="match status" value="1"/>
</dbReference>
<evidence type="ECO:0000256" key="2">
    <source>
        <dbReference type="ARBA" id="ARBA00023136"/>
    </source>
</evidence>
<keyword evidence="2" id="KW-0472">Membrane</keyword>
<dbReference type="PANTHER" id="PTHR12652:SF50">
    <property type="entry name" value="PEROXIN 11"/>
    <property type="match status" value="1"/>
</dbReference>
<evidence type="ECO:0008006" key="7">
    <source>
        <dbReference type="Google" id="ProtNLM"/>
    </source>
</evidence>
<dbReference type="GO" id="GO:0016559">
    <property type="term" value="P:peroxisome fission"/>
    <property type="evidence" value="ECO:0007669"/>
    <property type="project" value="InterPro"/>
</dbReference>
<keyword evidence="6" id="KW-1185">Reference proteome</keyword>
<protein>
    <recommendedName>
        <fullName evidence="7">Peroxisomal membrane protein 11C</fullName>
    </recommendedName>
</protein>
<dbReference type="AlphaFoldDB" id="A0A2T7PV81"/>
<evidence type="ECO:0000313" key="5">
    <source>
        <dbReference type="EMBL" id="PVD37329.1"/>
    </source>
</evidence>
<dbReference type="STRING" id="400727.A0A2T7PV81"/>
<dbReference type="Proteomes" id="UP000245119">
    <property type="component" value="Linkage Group LG2"/>
</dbReference>
<dbReference type="OrthoDB" id="411017at2759"/>
<evidence type="ECO:0000256" key="1">
    <source>
        <dbReference type="ARBA" id="ARBA00022593"/>
    </source>
</evidence>
<comment type="subcellular location">
    <subcellularLocation>
        <location evidence="4">Peroxisome membrane</location>
    </subcellularLocation>
</comment>
<organism evidence="5 6">
    <name type="scientific">Pomacea canaliculata</name>
    <name type="common">Golden apple snail</name>
    <dbReference type="NCBI Taxonomy" id="400727"/>
    <lineage>
        <taxon>Eukaryota</taxon>
        <taxon>Metazoa</taxon>
        <taxon>Spiralia</taxon>
        <taxon>Lophotrochozoa</taxon>
        <taxon>Mollusca</taxon>
        <taxon>Gastropoda</taxon>
        <taxon>Caenogastropoda</taxon>
        <taxon>Architaenioglossa</taxon>
        <taxon>Ampullarioidea</taxon>
        <taxon>Ampullariidae</taxon>
        <taxon>Pomacea</taxon>
    </lineage>
</organism>
<keyword evidence="3" id="KW-0576">Peroxisome</keyword>
<proteinExistence type="predicted"/>
<sequence length="233" mass="26793">MSSMSFPKAIVKFNSHTQARDKIYRTVQYGSRFALWYLSQQTGHSRLEEKLQKLEAALALSRKLFRMGNCLELSQKALEALSTPHHLMRLLGVSAQGFKAIWLILDHIIWFGKVDIIQINHATWNKWSSWSWLIALASATILDLIKLTRLQAKVEAEMLQQKSAGSHPEVLSQFKIEKHNMQLTFWRDFCDLFIPLSSLHYANSGLGAFCGLLSSLIGFQQEWEKHVHPFKPK</sequence>
<dbReference type="GO" id="GO:0005778">
    <property type="term" value="C:peroxisomal membrane"/>
    <property type="evidence" value="ECO:0007669"/>
    <property type="project" value="UniProtKB-SubCell"/>
</dbReference>
<comment type="caution">
    <text evidence="5">The sequence shown here is derived from an EMBL/GenBank/DDBJ whole genome shotgun (WGS) entry which is preliminary data.</text>
</comment>
<reference evidence="5 6" key="1">
    <citation type="submission" date="2018-04" db="EMBL/GenBank/DDBJ databases">
        <title>The genome of golden apple snail Pomacea canaliculata provides insight into stress tolerance and invasive adaptation.</title>
        <authorList>
            <person name="Liu C."/>
            <person name="Liu B."/>
            <person name="Ren Y."/>
            <person name="Zhang Y."/>
            <person name="Wang H."/>
            <person name="Li S."/>
            <person name="Jiang F."/>
            <person name="Yin L."/>
            <person name="Zhang G."/>
            <person name="Qian W."/>
            <person name="Fan W."/>
        </authorList>
    </citation>
    <scope>NUCLEOTIDE SEQUENCE [LARGE SCALE GENOMIC DNA]</scope>
    <source>
        <strain evidence="5">SZHN2017</strain>
        <tissue evidence="5">Muscle</tissue>
    </source>
</reference>
<keyword evidence="1" id="KW-0962">Peroxisome biogenesis</keyword>
<dbReference type="OMA" id="IYRITQY"/>
<gene>
    <name evidence="5" type="ORF">C0Q70_04328</name>
</gene>
<dbReference type="InterPro" id="IPR008733">
    <property type="entry name" value="PEX11"/>
</dbReference>
<evidence type="ECO:0000256" key="3">
    <source>
        <dbReference type="ARBA" id="ARBA00023140"/>
    </source>
</evidence>
<evidence type="ECO:0000256" key="4">
    <source>
        <dbReference type="ARBA" id="ARBA00046271"/>
    </source>
</evidence>
<accession>A0A2T7PV81</accession>